<dbReference type="Pfam" id="PF09339">
    <property type="entry name" value="HTH_IclR"/>
    <property type="match status" value="1"/>
</dbReference>
<keyword evidence="7" id="KW-1185">Reference proteome</keyword>
<keyword evidence="1" id="KW-0805">Transcription regulation</keyword>
<dbReference type="PANTHER" id="PTHR30136">
    <property type="entry name" value="HELIX-TURN-HELIX TRANSCRIPTIONAL REGULATOR, ICLR FAMILY"/>
    <property type="match status" value="1"/>
</dbReference>
<dbReference type="RefSeq" id="WP_276306351.1">
    <property type="nucleotide sequence ID" value="NZ_CP119993.1"/>
</dbReference>
<protein>
    <submittedName>
        <fullName evidence="6">IclR family transcriptional regulator</fullName>
    </submittedName>
</protein>
<dbReference type="InterPro" id="IPR014757">
    <property type="entry name" value="Tscrpt_reg_IclR_C"/>
</dbReference>
<dbReference type="PROSITE" id="PS51078">
    <property type="entry name" value="ICLR_ED"/>
    <property type="match status" value="1"/>
</dbReference>
<dbReference type="Proteomes" id="UP001596547">
    <property type="component" value="Unassembled WGS sequence"/>
</dbReference>
<dbReference type="Gene3D" id="1.10.10.10">
    <property type="entry name" value="Winged helix-like DNA-binding domain superfamily/Winged helix DNA-binding domain"/>
    <property type="match status" value="1"/>
</dbReference>
<evidence type="ECO:0000256" key="1">
    <source>
        <dbReference type="ARBA" id="ARBA00023015"/>
    </source>
</evidence>
<dbReference type="PANTHER" id="PTHR30136:SF35">
    <property type="entry name" value="HTH-TYPE TRANSCRIPTIONAL REGULATOR RV1719"/>
    <property type="match status" value="1"/>
</dbReference>
<dbReference type="InterPro" id="IPR050707">
    <property type="entry name" value="HTH_MetabolicPath_Reg"/>
</dbReference>
<evidence type="ECO:0000259" key="5">
    <source>
        <dbReference type="PROSITE" id="PS51078"/>
    </source>
</evidence>
<dbReference type="Gene3D" id="3.30.450.40">
    <property type="match status" value="1"/>
</dbReference>
<comment type="caution">
    <text evidence="6">The sequence shown here is derived from an EMBL/GenBank/DDBJ whole genome shotgun (WGS) entry which is preliminary data.</text>
</comment>
<dbReference type="AlphaFoldDB" id="A0ABD6AE13"/>
<evidence type="ECO:0000256" key="2">
    <source>
        <dbReference type="ARBA" id="ARBA00023125"/>
    </source>
</evidence>
<evidence type="ECO:0000259" key="4">
    <source>
        <dbReference type="PROSITE" id="PS51077"/>
    </source>
</evidence>
<dbReference type="GeneID" id="79316999"/>
<reference evidence="6 7" key="1">
    <citation type="journal article" date="2019" name="Int. J. Syst. Evol. Microbiol.">
        <title>The Global Catalogue of Microorganisms (GCM) 10K type strain sequencing project: providing services to taxonomists for standard genome sequencing and annotation.</title>
        <authorList>
            <consortium name="The Broad Institute Genomics Platform"/>
            <consortium name="The Broad Institute Genome Sequencing Center for Infectious Disease"/>
            <person name="Wu L."/>
            <person name="Ma J."/>
        </authorList>
    </citation>
    <scope>NUCLEOTIDE SEQUENCE [LARGE SCALE GENOMIC DNA]</scope>
    <source>
        <strain evidence="6 7">PSR21</strain>
    </source>
</reference>
<dbReference type="SUPFAM" id="SSF46785">
    <property type="entry name" value="Winged helix' DNA-binding domain"/>
    <property type="match status" value="1"/>
</dbReference>
<keyword evidence="3" id="KW-0804">Transcription</keyword>
<dbReference type="PROSITE" id="PS51077">
    <property type="entry name" value="HTH_ICLR"/>
    <property type="match status" value="1"/>
</dbReference>
<dbReference type="GO" id="GO:0006355">
    <property type="term" value="P:regulation of DNA-templated transcription"/>
    <property type="evidence" value="ECO:0007669"/>
    <property type="project" value="UniProtKB-ARBA"/>
</dbReference>
<accession>A0ABD6AE13</accession>
<name>A0ABD6AE13_9EURY</name>
<evidence type="ECO:0000313" key="7">
    <source>
        <dbReference type="Proteomes" id="UP001596547"/>
    </source>
</evidence>
<dbReference type="InterPro" id="IPR011991">
    <property type="entry name" value="ArsR-like_HTH"/>
</dbReference>
<feature type="domain" description="HTH iclR-type" evidence="4">
    <location>
        <begin position="14"/>
        <end position="73"/>
    </location>
</feature>
<dbReference type="EMBL" id="JBHTBF010000003">
    <property type="protein sequence ID" value="MFC7318813.1"/>
    <property type="molecule type" value="Genomic_DNA"/>
</dbReference>
<sequence length="268" mass="29540">MDDTADGGNSPRTIEAVDKTCRIVEAVHELGGAGVTELAERLDISKGTIHTHLATLSRNGFIVKDGDTYRVSLRFLDIGEDAKIGSQIYQVARPEIRELAEQTNTRTQITIEEFGMVVVLAIERGEHTIPAPTRIGKRDYMHCIASGKAILAHLPEERVRRIVRHHGLPARTPNTIVDEDDLMGELAEIRDRGYAYNDEEKIKGLRAVGVTIRNDSGTVLGAVSASGATSKMKGSRYREEIPEALLSVANTIEFNIRVEEGQFETSTY</sequence>
<dbReference type="Pfam" id="PF01614">
    <property type="entry name" value="IclR_C"/>
    <property type="match status" value="1"/>
</dbReference>
<proteinExistence type="predicted"/>
<feature type="domain" description="IclR-ED" evidence="5">
    <location>
        <begin position="74"/>
        <end position="258"/>
    </location>
</feature>
<dbReference type="InterPro" id="IPR036390">
    <property type="entry name" value="WH_DNA-bd_sf"/>
</dbReference>
<organism evidence="6 7">
    <name type="scientific">Halomarina halobia</name>
    <dbReference type="NCBI Taxonomy" id="3033386"/>
    <lineage>
        <taxon>Archaea</taxon>
        <taxon>Methanobacteriati</taxon>
        <taxon>Methanobacteriota</taxon>
        <taxon>Stenosarchaea group</taxon>
        <taxon>Halobacteria</taxon>
        <taxon>Halobacteriales</taxon>
        <taxon>Natronomonadaceae</taxon>
        <taxon>Halomarina</taxon>
    </lineage>
</organism>
<dbReference type="SMART" id="SM00346">
    <property type="entry name" value="HTH_ICLR"/>
    <property type="match status" value="1"/>
</dbReference>
<dbReference type="SUPFAM" id="SSF55781">
    <property type="entry name" value="GAF domain-like"/>
    <property type="match status" value="1"/>
</dbReference>
<evidence type="ECO:0000256" key="3">
    <source>
        <dbReference type="ARBA" id="ARBA00023163"/>
    </source>
</evidence>
<keyword evidence="2" id="KW-0238">DNA-binding</keyword>
<dbReference type="InterPro" id="IPR005471">
    <property type="entry name" value="Tscrpt_reg_IclR_N"/>
</dbReference>
<dbReference type="InterPro" id="IPR029016">
    <property type="entry name" value="GAF-like_dom_sf"/>
</dbReference>
<dbReference type="InterPro" id="IPR036388">
    <property type="entry name" value="WH-like_DNA-bd_sf"/>
</dbReference>
<gene>
    <name evidence="6" type="ORF">ACFQPE_18710</name>
</gene>
<evidence type="ECO:0000313" key="6">
    <source>
        <dbReference type="EMBL" id="MFC7318813.1"/>
    </source>
</evidence>
<dbReference type="CDD" id="cd00090">
    <property type="entry name" value="HTH_ARSR"/>
    <property type="match status" value="1"/>
</dbReference>
<dbReference type="GO" id="GO:0003677">
    <property type="term" value="F:DNA binding"/>
    <property type="evidence" value="ECO:0007669"/>
    <property type="project" value="UniProtKB-KW"/>
</dbReference>